<reference evidence="11 12" key="1">
    <citation type="submission" date="2020-11" db="EMBL/GenBank/DDBJ databases">
        <title>Closed and high quality bacterial genomes of the OMM12 community.</title>
        <authorList>
            <person name="Marbouty M."/>
            <person name="Lamy-Besnier Q."/>
            <person name="Debarbieux L."/>
            <person name="Koszul R."/>
        </authorList>
    </citation>
    <scope>NUCLEOTIDE SEQUENCE [LARGE SCALE GENOMIC DNA]</scope>
    <source>
        <strain evidence="11 12">KB18</strain>
    </source>
</reference>
<dbReference type="SUPFAM" id="SSF81301">
    <property type="entry name" value="Nucleotidyltransferase"/>
    <property type="match status" value="1"/>
</dbReference>
<comment type="cofactor">
    <cofactor evidence="1">
        <name>Mg(2+)</name>
        <dbReference type="ChEBI" id="CHEBI:18420"/>
    </cofactor>
</comment>
<dbReference type="InterPro" id="IPR052038">
    <property type="entry name" value="Type-VII_TA_antitoxin"/>
</dbReference>
<keyword evidence="3" id="KW-0808">Transferase</keyword>
<keyword evidence="8" id="KW-0460">Magnesium</keyword>
<keyword evidence="5" id="KW-0479">Metal-binding</keyword>
<organism evidence="11 12">
    <name type="scientific">Acutalibacter muris</name>
    <dbReference type="NCBI Taxonomy" id="1796620"/>
    <lineage>
        <taxon>Bacteria</taxon>
        <taxon>Bacillati</taxon>
        <taxon>Bacillota</taxon>
        <taxon>Clostridia</taxon>
        <taxon>Eubacteriales</taxon>
        <taxon>Acutalibacteraceae</taxon>
        <taxon>Acutalibacter</taxon>
    </lineage>
</organism>
<evidence type="ECO:0000256" key="4">
    <source>
        <dbReference type="ARBA" id="ARBA00022695"/>
    </source>
</evidence>
<evidence type="ECO:0000256" key="8">
    <source>
        <dbReference type="ARBA" id="ARBA00022842"/>
    </source>
</evidence>
<dbReference type="Pfam" id="PF01909">
    <property type="entry name" value="NTP_transf_2"/>
    <property type="match status" value="1"/>
</dbReference>
<evidence type="ECO:0000256" key="3">
    <source>
        <dbReference type="ARBA" id="ARBA00022679"/>
    </source>
</evidence>
<gene>
    <name evidence="11" type="ORF">I5Q82_01465</name>
</gene>
<dbReference type="GO" id="GO:0046872">
    <property type="term" value="F:metal ion binding"/>
    <property type="evidence" value="ECO:0007669"/>
    <property type="project" value="UniProtKB-KW"/>
</dbReference>
<dbReference type="Gene3D" id="3.30.460.10">
    <property type="entry name" value="Beta Polymerase, domain 2"/>
    <property type="match status" value="1"/>
</dbReference>
<sequence>MLEAIVFLCYTEITKGGFSMTRKVYTINEIKGIVAPTAKKHGVNKVYLFGSYARGEATPSSDVDLCVDAPALRGLFALGALYADFEEALGKGLDMVTANTLGKETNIVFTENLRKDQVLIYELAQ</sequence>
<evidence type="ECO:0000256" key="6">
    <source>
        <dbReference type="ARBA" id="ARBA00022741"/>
    </source>
</evidence>
<keyword evidence="2" id="KW-1277">Toxin-antitoxin system</keyword>
<evidence type="ECO:0000256" key="9">
    <source>
        <dbReference type="ARBA" id="ARBA00038276"/>
    </source>
</evidence>
<keyword evidence="7" id="KW-0067">ATP-binding</keyword>
<keyword evidence="4" id="KW-0548">Nucleotidyltransferase</keyword>
<protein>
    <submittedName>
        <fullName evidence="11">Nucleotidyltransferase domain-containing protein</fullName>
    </submittedName>
</protein>
<dbReference type="InterPro" id="IPR043519">
    <property type="entry name" value="NT_sf"/>
</dbReference>
<evidence type="ECO:0000313" key="11">
    <source>
        <dbReference type="EMBL" id="QQR30435.1"/>
    </source>
</evidence>
<dbReference type="AlphaFoldDB" id="A0AA92L7F9"/>
<evidence type="ECO:0000259" key="10">
    <source>
        <dbReference type="Pfam" id="PF01909"/>
    </source>
</evidence>
<keyword evidence="6" id="KW-0547">Nucleotide-binding</keyword>
<evidence type="ECO:0000256" key="5">
    <source>
        <dbReference type="ARBA" id="ARBA00022723"/>
    </source>
</evidence>
<feature type="domain" description="Polymerase nucleotidyl transferase" evidence="10">
    <location>
        <begin position="39"/>
        <end position="108"/>
    </location>
</feature>
<evidence type="ECO:0000313" key="12">
    <source>
        <dbReference type="Proteomes" id="UP000596035"/>
    </source>
</evidence>
<dbReference type="Proteomes" id="UP000596035">
    <property type="component" value="Chromosome"/>
</dbReference>
<dbReference type="RefSeq" id="WP_157130709.1">
    <property type="nucleotide sequence ID" value="NZ_CP021422.1"/>
</dbReference>
<evidence type="ECO:0000256" key="7">
    <source>
        <dbReference type="ARBA" id="ARBA00022840"/>
    </source>
</evidence>
<evidence type="ECO:0000256" key="1">
    <source>
        <dbReference type="ARBA" id="ARBA00001946"/>
    </source>
</evidence>
<evidence type="ECO:0000256" key="2">
    <source>
        <dbReference type="ARBA" id="ARBA00022649"/>
    </source>
</evidence>
<dbReference type="EMBL" id="CP065321">
    <property type="protein sequence ID" value="QQR30435.1"/>
    <property type="molecule type" value="Genomic_DNA"/>
</dbReference>
<name>A0AA92L7F9_9FIRM</name>
<dbReference type="PANTHER" id="PTHR33571:SF12">
    <property type="entry name" value="BSL3053 PROTEIN"/>
    <property type="match status" value="1"/>
</dbReference>
<accession>A0AA92L7F9</accession>
<dbReference type="InterPro" id="IPR002934">
    <property type="entry name" value="Polymerase_NTP_transf_dom"/>
</dbReference>
<dbReference type="GO" id="GO:0016779">
    <property type="term" value="F:nucleotidyltransferase activity"/>
    <property type="evidence" value="ECO:0007669"/>
    <property type="project" value="UniProtKB-KW"/>
</dbReference>
<dbReference type="PANTHER" id="PTHR33571">
    <property type="entry name" value="SSL8005 PROTEIN"/>
    <property type="match status" value="1"/>
</dbReference>
<dbReference type="GO" id="GO:0005524">
    <property type="term" value="F:ATP binding"/>
    <property type="evidence" value="ECO:0007669"/>
    <property type="project" value="UniProtKB-KW"/>
</dbReference>
<comment type="similarity">
    <text evidence="9">Belongs to the MntA antitoxin family.</text>
</comment>
<dbReference type="CDD" id="cd05403">
    <property type="entry name" value="NT_KNTase_like"/>
    <property type="match status" value="1"/>
</dbReference>
<proteinExistence type="inferred from homology"/>